<dbReference type="SMART" id="SM00098">
    <property type="entry name" value="alkPPc"/>
    <property type="match status" value="1"/>
</dbReference>
<keyword evidence="4 9" id="KW-0479">Metal-binding</keyword>
<evidence type="ECO:0000256" key="1">
    <source>
        <dbReference type="ARBA" id="ARBA00005984"/>
    </source>
</evidence>
<evidence type="ECO:0000256" key="9">
    <source>
        <dbReference type="PIRSR" id="PIRSR601952-2"/>
    </source>
</evidence>
<dbReference type="PANTHER" id="PTHR11596">
    <property type="entry name" value="ALKALINE PHOSPHATASE"/>
    <property type="match status" value="1"/>
</dbReference>
<evidence type="ECO:0000256" key="10">
    <source>
        <dbReference type="RuleBase" id="RU003946"/>
    </source>
</evidence>
<evidence type="ECO:0000313" key="13">
    <source>
        <dbReference type="EMBL" id="CAG8743254.1"/>
    </source>
</evidence>
<comment type="cofactor">
    <cofactor evidence="9">
        <name>Zn(2+)</name>
        <dbReference type="ChEBI" id="CHEBI:29105"/>
    </cofactor>
    <text evidence="9">Binds 2 Zn(2+) ions.</text>
</comment>
<feature type="binding site" evidence="9">
    <location>
        <position position="284"/>
    </location>
    <ligand>
        <name>Mg(2+)</name>
        <dbReference type="ChEBI" id="CHEBI:18420"/>
    </ligand>
</feature>
<dbReference type="EC" id="3.1.3.1" evidence="2 11"/>
<feature type="binding site" evidence="9">
    <location>
        <position position="46"/>
    </location>
    <ligand>
        <name>Zn(2+)</name>
        <dbReference type="ChEBI" id="CHEBI:29105"/>
        <label>2</label>
    </ligand>
</feature>
<dbReference type="Gene3D" id="3.40.720.10">
    <property type="entry name" value="Alkaline Phosphatase, subunit A"/>
    <property type="match status" value="1"/>
</dbReference>
<reference evidence="13" key="1">
    <citation type="submission" date="2021-06" db="EMBL/GenBank/DDBJ databases">
        <authorList>
            <person name="Kallberg Y."/>
            <person name="Tangrot J."/>
            <person name="Rosling A."/>
        </authorList>
    </citation>
    <scope>NUCLEOTIDE SEQUENCE</scope>
    <source>
        <strain evidence="13">FL130A</strain>
    </source>
</reference>
<keyword evidence="12" id="KW-0812">Transmembrane</keyword>
<dbReference type="GO" id="GO:0046872">
    <property type="term" value="F:metal ion binding"/>
    <property type="evidence" value="ECO:0007669"/>
    <property type="project" value="UniProtKB-KW"/>
</dbReference>
<evidence type="ECO:0000256" key="12">
    <source>
        <dbReference type="SAM" id="Phobius"/>
    </source>
</evidence>
<keyword evidence="7 9" id="KW-0460">Magnesium</keyword>
<organism evidence="13 14">
    <name type="scientific">Ambispora leptoticha</name>
    <dbReference type="NCBI Taxonomy" id="144679"/>
    <lineage>
        <taxon>Eukaryota</taxon>
        <taxon>Fungi</taxon>
        <taxon>Fungi incertae sedis</taxon>
        <taxon>Mucoromycota</taxon>
        <taxon>Glomeromycotina</taxon>
        <taxon>Glomeromycetes</taxon>
        <taxon>Archaeosporales</taxon>
        <taxon>Ambisporaceae</taxon>
        <taxon>Ambispora</taxon>
    </lineage>
</organism>
<dbReference type="OrthoDB" id="7392499at2759"/>
<dbReference type="InterPro" id="IPR018299">
    <property type="entry name" value="Alkaline_phosphatase_AS"/>
</dbReference>
<evidence type="ECO:0000256" key="2">
    <source>
        <dbReference type="ARBA" id="ARBA00012647"/>
    </source>
</evidence>
<comment type="caution">
    <text evidence="13">The sequence shown here is derived from an EMBL/GenBank/DDBJ whole genome shotgun (WGS) entry which is preliminary data.</text>
</comment>
<dbReference type="GO" id="GO:0004035">
    <property type="term" value="F:alkaline phosphatase activity"/>
    <property type="evidence" value="ECO:0007669"/>
    <property type="project" value="UniProtKB-EC"/>
</dbReference>
<keyword evidence="6 9" id="KW-0862">Zinc</keyword>
<feature type="non-terminal residue" evidence="13">
    <location>
        <position position="1"/>
    </location>
</feature>
<comment type="catalytic activity">
    <reaction evidence="11">
        <text>a phosphate monoester + H2O = an alcohol + phosphate</text>
        <dbReference type="Rhea" id="RHEA:15017"/>
        <dbReference type="ChEBI" id="CHEBI:15377"/>
        <dbReference type="ChEBI" id="CHEBI:30879"/>
        <dbReference type="ChEBI" id="CHEBI:43474"/>
        <dbReference type="ChEBI" id="CHEBI:67140"/>
        <dbReference type="EC" id="3.1.3.1"/>
    </reaction>
</comment>
<dbReference type="Pfam" id="PF00245">
    <property type="entry name" value="Alk_phosphatase"/>
    <property type="match status" value="1"/>
</dbReference>
<dbReference type="PRINTS" id="PR00113">
    <property type="entry name" value="ALKPHPHTASE"/>
</dbReference>
<dbReference type="InterPro" id="IPR001952">
    <property type="entry name" value="Alkaline_phosphatase"/>
</dbReference>
<evidence type="ECO:0000313" key="14">
    <source>
        <dbReference type="Proteomes" id="UP000789508"/>
    </source>
</evidence>
<dbReference type="EMBL" id="CAJVPS010036427">
    <property type="protein sequence ID" value="CAG8743254.1"/>
    <property type="molecule type" value="Genomic_DNA"/>
</dbReference>
<evidence type="ECO:0000256" key="8">
    <source>
        <dbReference type="PIRSR" id="PIRSR601952-1"/>
    </source>
</evidence>
<feature type="active site" description="Phosphoserine intermediate" evidence="8">
    <location>
        <position position="94"/>
    </location>
</feature>
<dbReference type="PANTHER" id="PTHR11596:SF5">
    <property type="entry name" value="ALKALINE PHOSPHATASE"/>
    <property type="match status" value="1"/>
</dbReference>
<dbReference type="Proteomes" id="UP000789508">
    <property type="component" value="Unassembled WGS sequence"/>
</dbReference>
<comment type="similarity">
    <text evidence="1 10">Belongs to the alkaline phosphatase family.</text>
</comment>
<evidence type="ECO:0000256" key="11">
    <source>
        <dbReference type="RuleBase" id="RU003947"/>
    </source>
</evidence>
<feature type="transmembrane region" description="Helical" evidence="12">
    <location>
        <begin position="6"/>
        <end position="28"/>
    </location>
</feature>
<dbReference type="AlphaFoldDB" id="A0A9N9IMZ2"/>
<dbReference type="PROSITE" id="PS00123">
    <property type="entry name" value="ALKALINE_PHOSPHATASE"/>
    <property type="match status" value="1"/>
</dbReference>
<feature type="binding site" evidence="9">
    <location>
        <position position="147"/>
    </location>
    <ligand>
        <name>Mg(2+)</name>
        <dbReference type="ChEBI" id="CHEBI:18420"/>
    </ligand>
</feature>
<accession>A0A9N9IMZ2</accession>
<protein>
    <recommendedName>
        <fullName evidence="2 11">Alkaline phosphatase</fullName>
        <ecNumber evidence="2 11">3.1.3.1</ecNumber>
    </recommendedName>
</protein>
<keyword evidence="5 11" id="KW-0378">Hydrolase</keyword>
<keyword evidence="12" id="KW-0472">Membrane</keyword>
<evidence type="ECO:0000256" key="5">
    <source>
        <dbReference type="ARBA" id="ARBA00022801"/>
    </source>
</evidence>
<gene>
    <name evidence="13" type="ORF">ALEPTO_LOCUS13036</name>
</gene>
<evidence type="ECO:0000256" key="3">
    <source>
        <dbReference type="ARBA" id="ARBA00022553"/>
    </source>
</evidence>
<feature type="non-terminal residue" evidence="13">
    <location>
        <position position="288"/>
    </location>
</feature>
<dbReference type="CDD" id="cd16012">
    <property type="entry name" value="ALP"/>
    <property type="match status" value="1"/>
</dbReference>
<dbReference type="InterPro" id="IPR017850">
    <property type="entry name" value="Alkaline_phosphatase_core_sf"/>
</dbReference>
<evidence type="ECO:0000256" key="7">
    <source>
        <dbReference type="ARBA" id="ARBA00022842"/>
    </source>
</evidence>
<sequence>VARNRFIIVALGAFLITISITALVLSLTNISYARKNKRNVILLISDGFGPASQTFGRSYYQFVNDLPWNHTTSLDKLLVGSSRTRSSNSLVTDSAAGATAFSCALKTYNAAIGVDPDQQPCGTILESAKAKDMVTGLVVTSRITHATPASFSAHVIQRNMESEIAVQQIGDYPLGRQVDLMFGGGRCFFLGNSTDGSCRTDSRDVISDAKKRFHYLSTRKEFENIEIKKDSLPIMGLFTLDHMSYEIDRDPAVEPSLKEMSVKALELLTKATENSDEGFFLMIEGSRI</sequence>
<keyword evidence="14" id="KW-1185">Reference proteome</keyword>
<dbReference type="SUPFAM" id="SSF53649">
    <property type="entry name" value="Alkaline phosphatase-like"/>
    <property type="match status" value="1"/>
</dbReference>
<feature type="binding site" evidence="9">
    <location>
        <position position="145"/>
    </location>
    <ligand>
        <name>Mg(2+)</name>
        <dbReference type="ChEBI" id="CHEBI:18420"/>
    </ligand>
</feature>
<evidence type="ECO:0000256" key="4">
    <source>
        <dbReference type="ARBA" id="ARBA00022723"/>
    </source>
</evidence>
<evidence type="ECO:0000256" key="6">
    <source>
        <dbReference type="ARBA" id="ARBA00022833"/>
    </source>
</evidence>
<name>A0A9N9IMZ2_9GLOM</name>
<keyword evidence="3" id="KW-0597">Phosphoprotein</keyword>
<proteinExistence type="inferred from homology"/>
<comment type="cofactor">
    <cofactor evidence="9">
        <name>Mg(2+)</name>
        <dbReference type="ChEBI" id="CHEBI:18420"/>
    </cofactor>
    <text evidence="9">Binds 1 Mg(2+) ion.</text>
</comment>
<keyword evidence="12" id="KW-1133">Transmembrane helix</keyword>
<feature type="binding site" evidence="9">
    <location>
        <position position="46"/>
    </location>
    <ligand>
        <name>Mg(2+)</name>
        <dbReference type="ChEBI" id="CHEBI:18420"/>
    </ligand>
</feature>
<dbReference type="GO" id="GO:0000329">
    <property type="term" value="C:fungal-type vacuole membrane"/>
    <property type="evidence" value="ECO:0007669"/>
    <property type="project" value="TreeGrafter"/>
</dbReference>